<dbReference type="AlphaFoldDB" id="A0A2M8M5Z7"/>
<accession>A0A2M8M5Z7</accession>
<dbReference type="EMBL" id="PGGW01000011">
    <property type="protein sequence ID" value="PJE99633.1"/>
    <property type="molecule type" value="Genomic_DNA"/>
</dbReference>
<gene>
    <name evidence="1" type="ORF">CUT44_03790</name>
</gene>
<evidence type="ECO:0000313" key="1">
    <source>
        <dbReference type="EMBL" id="PJE99633.1"/>
    </source>
</evidence>
<sequence>MSPRFEEIDWRPTPMGDISLRRRRDPATGEDVYEVKLGDEFLMSSLFTAGEIALARLGLAALPDSGAGVGVDTDPGAGTGTGTGLDVAVGGLGLGYTARAALDDPRVRSLIVIDALPDVIRWHQEKLVPLGAGLTADRRCRLVQGDFFALAGDPRGLDPARPDRRFHAILLDIDHSPRHVLHPRHAALYRSGGMRALAGQLHPGGVFALWSNDPPDEEFTAVLAEVFDAAEAHVVAFDNPLQDGTAANTVYVARKGPGT</sequence>
<dbReference type="Proteomes" id="UP000230407">
    <property type="component" value="Unassembled WGS sequence"/>
</dbReference>
<dbReference type="InterPro" id="IPR029063">
    <property type="entry name" value="SAM-dependent_MTases_sf"/>
</dbReference>
<keyword evidence="2" id="KW-1185">Reference proteome</keyword>
<dbReference type="Gene3D" id="3.40.50.150">
    <property type="entry name" value="Vaccinia Virus protein VP39"/>
    <property type="match status" value="1"/>
</dbReference>
<proteinExistence type="predicted"/>
<name>A0A2M8M5Z7_9ACTN</name>
<reference evidence="1 2" key="1">
    <citation type="submission" date="2017-11" db="EMBL/GenBank/DDBJ databases">
        <title>Streptomyces carmine sp. nov., a novel actinomycete isolated from Sophora alopecuroides in Xinjiang, China.</title>
        <authorList>
            <person name="Wang Y."/>
            <person name="Luo X."/>
            <person name="Wan C."/>
            <person name="Zhang L."/>
        </authorList>
    </citation>
    <scope>NUCLEOTIDE SEQUENCE [LARGE SCALE GENOMIC DNA]</scope>
    <source>
        <strain evidence="1 2">TRM SA0054</strain>
    </source>
</reference>
<evidence type="ECO:0000313" key="2">
    <source>
        <dbReference type="Proteomes" id="UP000230407"/>
    </source>
</evidence>
<dbReference type="RefSeq" id="WP_100200674.1">
    <property type="nucleotide sequence ID" value="NZ_PGGW01000011.1"/>
</dbReference>
<comment type="caution">
    <text evidence="1">The sequence shown here is derived from an EMBL/GenBank/DDBJ whole genome shotgun (WGS) entry which is preliminary data.</text>
</comment>
<protein>
    <submittedName>
        <fullName evidence="1">Spermidine synthase</fullName>
    </submittedName>
</protein>
<dbReference type="SUPFAM" id="SSF53335">
    <property type="entry name" value="S-adenosyl-L-methionine-dependent methyltransferases"/>
    <property type="match status" value="1"/>
</dbReference>
<organism evidence="1 2">
    <name type="scientific">Streptomyces carminius</name>
    <dbReference type="NCBI Taxonomy" id="2665496"/>
    <lineage>
        <taxon>Bacteria</taxon>
        <taxon>Bacillati</taxon>
        <taxon>Actinomycetota</taxon>
        <taxon>Actinomycetes</taxon>
        <taxon>Kitasatosporales</taxon>
        <taxon>Streptomycetaceae</taxon>
        <taxon>Streptomyces</taxon>
    </lineage>
</organism>